<keyword evidence="3" id="KW-0804">Transcription</keyword>
<keyword evidence="2 4" id="KW-0238">DNA-binding</keyword>
<dbReference type="RefSeq" id="WP_149854901.1">
    <property type="nucleotide sequence ID" value="NZ_VUOB01000091.1"/>
</dbReference>
<dbReference type="InterPro" id="IPR025996">
    <property type="entry name" value="MT1864/Rv1816-like_C"/>
</dbReference>
<reference evidence="6 7" key="2">
    <citation type="submission" date="2019-09" db="EMBL/GenBank/DDBJ databases">
        <authorList>
            <person name="Jin C."/>
        </authorList>
    </citation>
    <scope>NUCLEOTIDE SEQUENCE [LARGE SCALE GENOMIC DNA]</scope>
    <source>
        <strain evidence="6 7">AN110305</strain>
    </source>
</reference>
<evidence type="ECO:0000256" key="2">
    <source>
        <dbReference type="ARBA" id="ARBA00023125"/>
    </source>
</evidence>
<dbReference type="SUPFAM" id="SSF46689">
    <property type="entry name" value="Homeodomain-like"/>
    <property type="match status" value="1"/>
</dbReference>
<feature type="DNA-binding region" description="H-T-H motif" evidence="4">
    <location>
        <begin position="26"/>
        <end position="45"/>
    </location>
</feature>
<reference evidence="6 7" key="1">
    <citation type="submission" date="2019-09" db="EMBL/GenBank/DDBJ databases">
        <title>Goodfellowia gen. nov., a new genus of the Pseudonocardineae related to Actinoalloteichus, containing Goodfellowia coeruleoviolacea gen. nov., comb. nov. gen. nov., comb. nov.</title>
        <authorList>
            <person name="Labeda D."/>
        </authorList>
    </citation>
    <scope>NUCLEOTIDE SEQUENCE [LARGE SCALE GENOMIC DNA]</scope>
    <source>
        <strain evidence="6 7">AN110305</strain>
    </source>
</reference>
<dbReference type="InterPro" id="IPR009057">
    <property type="entry name" value="Homeodomain-like_sf"/>
</dbReference>
<accession>A0A5B2WEY2</accession>
<organism evidence="6 7">
    <name type="scientific">Solihabitans fulvus</name>
    <dbReference type="NCBI Taxonomy" id="1892852"/>
    <lineage>
        <taxon>Bacteria</taxon>
        <taxon>Bacillati</taxon>
        <taxon>Actinomycetota</taxon>
        <taxon>Actinomycetes</taxon>
        <taxon>Pseudonocardiales</taxon>
        <taxon>Pseudonocardiaceae</taxon>
        <taxon>Solihabitans</taxon>
    </lineage>
</organism>
<dbReference type="PRINTS" id="PR00455">
    <property type="entry name" value="HTHTETR"/>
</dbReference>
<evidence type="ECO:0000259" key="5">
    <source>
        <dbReference type="PROSITE" id="PS50977"/>
    </source>
</evidence>
<feature type="domain" description="HTH tetR-type" evidence="5">
    <location>
        <begin position="3"/>
        <end position="63"/>
    </location>
</feature>
<comment type="caution">
    <text evidence="6">The sequence shown here is derived from an EMBL/GenBank/DDBJ whole genome shotgun (WGS) entry which is preliminary data.</text>
</comment>
<dbReference type="GO" id="GO:0000976">
    <property type="term" value="F:transcription cis-regulatory region binding"/>
    <property type="evidence" value="ECO:0007669"/>
    <property type="project" value="TreeGrafter"/>
</dbReference>
<dbReference type="Gene3D" id="1.10.357.10">
    <property type="entry name" value="Tetracycline Repressor, domain 2"/>
    <property type="match status" value="1"/>
</dbReference>
<dbReference type="GO" id="GO:0003700">
    <property type="term" value="F:DNA-binding transcription factor activity"/>
    <property type="evidence" value="ECO:0007669"/>
    <property type="project" value="TreeGrafter"/>
</dbReference>
<dbReference type="AlphaFoldDB" id="A0A5B2WEY2"/>
<dbReference type="InterPro" id="IPR036271">
    <property type="entry name" value="Tet_transcr_reg_TetR-rel_C_sf"/>
</dbReference>
<dbReference type="InterPro" id="IPR050109">
    <property type="entry name" value="HTH-type_TetR-like_transc_reg"/>
</dbReference>
<dbReference type="PANTHER" id="PTHR30055">
    <property type="entry name" value="HTH-TYPE TRANSCRIPTIONAL REGULATOR RUTR"/>
    <property type="match status" value="1"/>
</dbReference>
<proteinExistence type="predicted"/>
<dbReference type="PROSITE" id="PS50977">
    <property type="entry name" value="HTH_TETR_2"/>
    <property type="match status" value="1"/>
</dbReference>
<gene>
    <name evidence="6" type="ORF">F0L68_38705</name>
</gene>
<dbReference type="Pfam" id="PF13305">
    <property type="entry name" value="TetR_C_33"/>
    <property type="match status" value="1"/>
</dbReference>
<keyword evidence="1" id="KW-0805">Transcription regulation</keyword>
<evidence type="ECO:0000256" key="1">
    <source>
        <dbReference type="ARBA" id="ARBA00023015"/>
    </source>
</evidence>
<sequence>MSSSTAGRIAEAARGILVAEGTDAVSMRRVAAEVGITPMAIYRHYPNREALLEAIASTAFAELAERWAGTLQGPGSRLGRALDAYLDFALEQPRLYTFLFTEPRADARRYPEDMRAGASPTMTIVADALRDGVRAGVFREHDVWEVALMTTTLLHGLVQLYHAGRISLAEQDFRALCRAGLGRVLDGIRT</sequence>
<evidence type="ECO:0000313" key="7">
    <source>
        <dbReference type="Proteomes" id="UP000323454"/>
    </source>
</evidence>
<evidence type="ECO:0000256" key="4">
    <source>
        <dbReference type="PROSITE-ProRule" id="PRU00335"/>
    </source>
</evidence>
<evidence type="ECO:0000313" key="6">
    <source>
        <dbReference type="EMBL" id="KAA2250743.1"/>
    </source>
</evidence>
<keyword evidence="7" id="KW-1185">Reference proteome</keyword>
<dbReference type="InterPro" id="IPR001647">
    <property type="entry name" value="HTH_TetR"/>
</dbReference>
<dbReference type="Proteomes" id="UP000323454">
    <property type="component" value="Unassembled WGS sequence"/>
</dbReference>
<dbReference type="PANTHER" id="PTHR30055:SF234">
    <property type="entry name" value="HTH-TYPE TRANSCRIPTIONAL REGULATOR BETI"/>
    <property type="match status" value="1"/>
</dbReference>
<name>A0A5B2WEY2_9PSEU</name>
<protein>
    <submittedName>
        <fullName evidence="6">TetR/AcrR family transcriptional regulator</fullName>
    </submittedName>
</protein>
<dbReference type="EMBL" id="VUOB01000091">
    <property type="protein sequence ID" value="KAA2250743.1"/>
    <property type="molecule type" value="Genomic_DNA"/>
</dbReference>
<evidence type="ECO:0000256" key="3">
    <source>
        <dbReference type="ARBA" id="ARBA00023163"/>
    </source>
</evidence>
<dbReference type="SUPFAM" id="SSF48498">
    <property type="entry name" value="Tetracyclin repressor-like, C-terminal domain"/>
    <property type="match status" value="1"/>
</dbReference>
<dbReference type="OrthoDB" id="4641396at2"/>
<dbReference type="Pfam" id="PF00440">
    <property type="entry name" value="TetR_N"/>
    <property type="match status" value="1"/>
</dbReference>